<comment type="caution">
    <text evidence="3">The sequence shown here is derived from an EMBL/GenBank/DDBJ whole genome shotgun (WGS) entry which is preliminary data.</text>
</comment>
<proteinExistence type="predicted"/>
<organism evidence="3 4">
    <name type="scientific">Roseomonas haemaphysalidis</name>
    <dbReference type="NCBI Taxonomy" id="2768162"/>
    <lineage>
        <taxon>Bacteria</taxon>
        <taxon>Pseudomonadati</taxon>
        <taxon>Pseudomonadota</taxon>
        <taxon>Alphaproteobacteria</taxon>
        <taxon>Acetobacterales</taxon>
        <taxon>Roseomonadaceae</taxon>
        <taxon>Roseomonas</taxon>
    </lineage>
</organism>
<feature type="chain" id="PRO_5047486968" evidence="2">
    <location>
        <begin position="24"/>
        <end position="287"/>
    </location>
</feature>
<reference evidence="3 4" key="1">
    <citation type="submission" date="2020-09" db="EMBL/GenBank/DDBJ databases">
        <title>Roseomonas.</title>
        <authorList>
            <person name="Zhu W."/>
        </authorList>
    </citation>
    <scope>NUCLEOTIDE SEQUENCE [LARGE SCALE GENOMIC DNA]</scope>
    <source>
        <strain evidence="3 4">573</strain>
    </source>
</reference>
<evidence type="ECO:0000256" key="2">
    <source>
        <dbReference type="SAM" id="SignalP"/>
    </source>
</evidence>
<dbReference type="EMBL" id="JACTNG010000005">
    <property type="protein sequence ID" value="MBO1079721.1"/>
    <property type="molecule type" value="Genomic_DNA"/>
</dbReference>
<evidence type="ECO:0000256" key="1">
    <source>
        <dbReference type="SAM" id="MobiDB-lite"/>
    </source>
</evidence>
<name>A0ABS3KQJ6_9PROT</name>
<keyword evidence="2" id="KW-0732">Signal</keyword>
<gene>
    <name evidence="3" type="ORF">IAI61_11840</name>
</gene>
<dbReference type="InterPro" id="IPR021457">
    <property type="entry name" value="DUF3108"/>
</dbReference>
<dbReference type="Pfam" id="PF11306">
    <property type="entry name" value="DUF3108"/>
    <property type="match status" value="1"/>
</dbReference>
<dbReference type="RefSeq" id="WP_207417402.1">
    <property type="nucleotide sequence ID" value="NZ_CP061177.1"/>
</dbReference>
<dbReference type="PROSITE" id="PS51257">
    <property type="entry name" value="PROKAR_LIPOPROTEIN"/>
    <property type="match status" value="1"/>
</dbReference>
<accession>A0ABS3KQJ6</accession>
<evidence type="ECO:0000313" key="3">
    <source>
        <dbReference type="EMBL" id="MBO1079721.1"/>
    </source>
</evidence>
<keyword evidence="4" id="KW-1185">Reference proteome</keyword>
<dbReference type="Proteomes" id="UP001518989">
    <property type="component" value="Unassembled WGS sequence"/>
</dbReference>
<protein>
    <submittedName>
        <fullName evidence="3">DUF3108 domain-containing protein</fullName>
    </submittedName>
</protein>
<feature type="region of interest" description="Disordered" evidence="1">
    <location>
        <begin position="267"/>
        <end position="287"/>
    </location>
</feature>
<feature type="signal peptide" evidence="2">
    <location>
        <begin position="1"/>
        <end position="23"/>
    </location>
</feature>
<evidence type="ECO:0000313" key="4">
    <source>
        <dbReference type="Proteomes" id="UP001518989"/>
    </source>
</evidence>
<sequence length="287" mass="30643">MSFSARMALCLAALAACSAPAVAEPLRAIYSIRGGGLQVMQVEAVFELDQPARYSIRAQWRTTGMARLFGGAEFSGGTEGRFVGGEARPTRYAVEGTWRGERRQTVLDYPGGQPVLRVRLPPDNDGREPVSEAMMRGTIDQFSAVAQLSRMIATNGRCDGQAGIYEGVRVVRMQARTAGRDRIFPWSTAWTGEATRCSFTGQQVAGFKADDDARVREPQEGTAWMASPRPGAPPIPVRVEVPSRLFGSLTVYLMEVDGVAANALASNAGSSDARSATGAPPAASRAP</sequence>